<reference evidence="1 2" key="1">
    <citation type="journal article" date="2010" name="Nat. Biotechnol.">
        <title>Genome sequence of the model mushroom Schizophyllum commune.</title>
        <authorList>
            <person name="Ohm R.A."/>
            <person name="de Jong J.F."/>
            <person name="Lugones L.G."/>
            <person name="Aerts A."/>
            <person name="Kothe E."/>
            <person name="Stajich J.E."/>
            <person name="de Vries R.P."/>
            <person name="Record E."/>
            <person name="Levasseur A."/>
            <person name="Baker S.E."/>
            <person name="Bartholomew K.A."/>
            <person name="Coutinho P.M."/>
            <person name="Erdmann S."/>
            <person name="Fowler T.J."/>
            <person name="Gathman A.C."/>
            <person name="Lombard V."/>
            <person name="Henrissat B."/>
            <person name="Knabe N."/>
            <person name="Kuees U."/>
            <person name="Lilly W.W."/>
            <person name="Lindquist E."/>
            <person name="Lucas S."/>
            <person name="Magnuson J.K."/>
            <person name="Piumi F."/>
            <person name="Raudaskoski M."/>
            <person name="Salamov A."/>
            <person name="Schmutz J."/>
            <person name="Schwarze F.W.M.R."/>
            <person name="vanKuyk P.A."/>
            <person name="Horton J.S."/>
            <person name="Grigoriev I.V."/>
            <person name="Woesten H.A.B."/>
        </authorList>
    </citation>
    <scope>NUCLEOTIDE SEQUENCE [LARGE SCALE GENOMIC DNA]</scope>
    <source>
        <strain evidence="2">H4-8 / FGSC 9210</strain>
    </source>
</reference>
<evidence type="ECO:0000313" key="1">
    <source>
        <dbReference type="EMBL" id="EFI93106.1"/>
    </source>
</evidence>
<dbReference type="InParanoid" id="D8QFC4"/>
<dbReference type="AlphaFoldDB" id="D8QFC4"/>
<sequence length="219" mass="23430">MANVLVFYRSLHFQINQFRDALNADSRAIRINSYISEICELNPSNPIITPRLLLLKNAQINGMCVGAAPGPQDVLRIAYANVVPPGPGGMRGMQLMLQPSGVTPRPAALRTELRGPGSEMALPPPSHTMANARIGSAPVRAPMELDRGGGLLDDGGRSLLNKNSVPLQQIRSANGHADPFQTRPACARPSRSSCPMAMASAPIVAVRGREPSLPMGERR</sequence>
<accession>D8QFC4</accession>
<dbReference type="EMBL" id="GL377311">
    <property type="protein sequence ID" value="EFI93106.1"/>
    <property type="molecule type" value="Genomic_DNA"/>
</dbReference>
<dbReference type="RefSeq" id="XP_003028009.1">
    <property type="nucleotide sequence ID" value="XM_003027963.1"/>
</dbReference>
<dbReference type="STRING" id="578458.D8QFC4"/>
<name>D8QFC4_SCHCM</name>
<organism evidence="2">
    <name type="scientific">Schizophyllum commune (strain H4-8 / FGSC 9210)</name>
    <name type="common">Split gill fungus</name>
    <dbReference type="NCBI Taxonomy" id="578458"/>
    <lineage>
        <taxon>Eukaryota</taxon>
        <taxon>Fungi</taxon>
        <taxon>Dikarya</taxon>
        <taxon>Basidiomycota</taxon>
        <taxon>Agaricomycotina</taxon>
        <taxon>Agaricomycetes</taxon>
        <taxon>Agaricomycetidae</taxon>
        <taxon>Agaricales</taxon>
        <taxon>Schizophyllaceae</taxon>
        <taxon>Schizophyllum</taxon>
    </lineage>
</organism>
<dbReference type="VEuPathDB" id="FungiDB:SCHCODRAFT_01104008"/>
<keyword evidence="2" id="KW-1185">Reference proteome</keyword>
<protein>
    <submittedName>
        <fullName evidence="1">Uncharacterized protein</fullName>
    </submittedName>
</protein>
<feature type="non-terminal residue" evidence="1">
    <location>
        <position position="219"/>
    </location>
</feature>
<gene>
    <name evidence="1" type="ORF">SCHCODRAFT_112561</name>
</gene>
<dbReference type="OrthoDB" id="3245923at2759"/>
<dbReference type="GeneID" id="9591780"/>
<evidence type="ECO:0000313" key="2">
    <source>
        <dbReference type="Proteomes" id="UP000007431"/>
    </source>
</evidence>
<proteinExistence type="predicted"/>
<dbReference type="Proteomes" id="UP000007431">
    <property type="component" value="Unassembled WGS sequence"/>
</dbReference>
<dbReference type="HOGENOM" id="CLU_1262176_0_0_1"/>
<dbReference type="KEGG" id="scm:SCHCO_01104008"/>